<organism evidence="1">
    <name type="scientific">Trypanosoma congolense (strain IL3000)</name>
    <dbReference type="NCBI Taxonomy" id="1068625"/>
    <lineage>
        <taxon>Eukaryota</taxon>
        <taxon>Discoba</taxon>
        <taxon>Euglenozoa</taxon>
        <taxon>Kinetoplastea</taxon>
        <taxon>Metakinetoplastina</taxon>
        <taxon>Trypanosomatida</taxon>
        <taxon>Trypanosomatidae</taxon>
        <taxon>Trypanosoma</taxon>
        <taxon>Nannomonas</taxon>
    </lineage>
</organism>
<protein>
    <submittedName>
        <fullName evidence="1">Uncharacterized protein</fullName>
    </submittedName>
</protein>
<accession>G0UJ85</accession>
<name>G0UJ85_TRYCI</name>
<dbReference type="EMBL" id="HE575315">
    <property type="protein sequence ID" value="CCC89436.1"/>
    <property type="molecule type" value="Genomic_DNA"/>
</dbReference>
<sequence length="114" mass="12880">MKRMPFREIACLCDRLQSCKGSDIHIRNVVSDSIRTRVLDSSTLPLLIQRLVLDGGWEVALQVAQSSHLDKRGIQLDHNIWPIIERSSPCDDSRRAVRKALVHLFAAVSAPPRK</sequence>
<reference evidence="1" key="1">
    <citation type="journal article" date="2012" name="Proc. Natl. Acad. Sci. U.S.A.">
        <title>Antigenic diversity is generated by distinct evolutionary mechanisms in African trypanosome species.</title>
        <authorList>
            <person name="Jackson A.P."/>
            <person name="Berry A."/>
            <person name="Aslett M."/>
            <person name="Allison H.C."/>
            <person name="Burton P."/>
            <person name="Vavrova-Anderson J."/>
            <person name="Brown R."/>
            <person name="Browne H."/>
            <person name="Corton N."/>
            <person name="Hauser H."/>
            <person name="Gamble J."/>
            <person name="Gilderthorp R."/>
            <person name="Marcello L."/>
            <person name="McQuillan J."/>
            <person name="Otto T.D."/>
            <person name="Quail M.A."/>
            <person name="Sanders M.J."/>
            <person name="van Tonder A."/>
            <person name="Ginger M.L."/>
            <person name="Field M.C."/>
            <person name="Barry J.D."/>
            <person name="Hertz-Fowler C."/>
            <person name="Berriman M."/>
        </authorList>
    </citation>
    <scope>NUCLEOTIDE SEQUENCE</scope>
    <source>
        <strain evidence="1">IL3000</strain>
    </source>
</reference>
<gene>
    <name evidence="1" type="ORF">TCIL3000_2_30</name>
</gene>
<dbReference type="VEuPathDB" id="TriTrypDB:TcIL3000_2_30"/>
<proteinExistence type="predicted"/>
<evidence type="ECO:0000313" key="1">
    <source>
        <dbReference type="EMBL" id="CCC89436.1"/>
    </source>
</evidence>
<dbReference type="AlphaFoldDB" id="G0UJ85"/>